<sequence>MSPEMKNSGRKPAKYDIEYRAKEDDSWYGVLVVVNGETLTVKYEGYPETFDSKIAAKDFKSKEEIDEFVGRFRNISPQLQDSECGSVMKEGMIVCAACNAFGKDDMHFYDAVVEAIHNVNHSFHSGMEECLCTFVLSWLHGPKKDCMTASGIEGICIIKGTPQVDPRLASFVKLANQKLRKSSCKSTSTSEQDSPASGGLSRNKRGRYLSSAQKSDSSSKGIGIAKNMVDVRCTTEARDCNYSRHWDHDKDLGGQCSNYHLILVENLERNLLPSSLRDFIHEHTSVLSQVHVFACPSYMPYARGIIVVDCEKKLQKIHQFLDNPTHLIVSSRGRPVVISVRDLRYTMIKLSLGSLVYGSQDICQAKSICQDLIMVHSGSEAYRRAHQAKDLFLEFMTHQQRLYKKLALEESVYLQTLQFQPSFDTYIC</sequence>
<dbReference type="GO" id="GO:0003682">
    <property type="term" value="F:chromatin binding"/>
    <property type="evidence" value="ECO:0007669"/>
    <property type="project" value="InterPro"/>
</dbReference>
<proteinExistence type="predicted"/>
<dbReference type="Gene3D" id="2.30.30.140">
    <property type="match status" value="1"/>
</dbReference>
<dbReference type="Pfam" id="PF16719">
    <property type="entry name" value="SAWADEE"/>
    <property type="match status" value="1"/>
</dbReference>
<dbReference type="PANTHER" id="PTHR36384:SF1">
    <property type="entry name" value="SAWADEE PROTEIN"/>
    <property type="match status" value="1"/>
</dbReference>
<evidence type="ECO:0000259" key="1">
    <source>
        <dbReference type="Pfam" id="PF16719"/>
    </source>
</evidence>
<dbReference type="OrthoDB" id="1866990at2759"/>
<dbReference type="KEGG" id="nta:107808906"/>
<dbReference type="InterPro" id="IPR032001">
    <property type="entry name" value="SAWADEE_dom"/>
</dbReference>
<reference evidence="3" key="2">
    <citation type="submission" date="2025-08" db="UniProtKB">
        <authorList>
            <consortium name="RefSeq"/>
        </authorList>
    </citation>
    <scope>IDENTIFICATION</scope>
</reference>
<dbReference type="RefSeq" id="XP_016488953.1">
    <property type="nucleotide sequence ID" value="XM_016633467.1"/>
</dbReference>
<dbReference type="STRING" id="4097.A0A1S4BJ81"/>
<dbReference type="Proteomes" id="UP000790787">
    <property type="component" value="Chromosome 8"/>
</dbReference>
<name>A0A1S4BJ81_TOBAC</name>
<accession>A0A1S4BJ81</accession>
<dbReference type="AlphaFoldDB" id="A0A1S4BJ81"/>
<organism evidence="2 3">
    <name type="scientific">Nicotiana tabacum</name>
    <name type="common">Common tobacco</name>
    <dbReference type="NCBI Taxonomy" id="4097"/>
    <lineage>
        <taxon>Eukaryota</taxon>
        <taxon>Viridiplantae</taxon>
        <taxon>Streptophyta</taxon>
        <taxon>Embryophyta</taxon>
        <taxon>Tracheophyta</taxon>
        <taxon>Spermatophyta</taxon>
        <taxon>Magnoliopsida</taxon>
        <taxon>eudicotyledons</taxon>
        <taxon>Gunneridae</taxon>
        <taxon>Pentapetalae</taxon>
        <taxon>asterids</taxon>
        <taxon>lamiids</taxon>
        <taxon>Solanales</taxon>
        <taxon>Solanaceae</taxon>
        <taxon>Nicotianoideae</taxon>
        <taxon>Nicotianeae</taxon>
        <taxon>Nicotiana</taxon>
    </lineage>
</organism>
<dbReference type="GeneID" id="107808906"/>
<reference evidence="2" key="1">
    <citation type="journal article" date="2014" name="Nat. Commun.">
        <title>The tobacco genome sequence and its comparison with those of tomato and potato.</title>
        <authorList>
            <person name="Sierro N."/>
            <person name="Battey J.N."/>
            <person name="Ouadi S."/>
            <person name="Bakaher N."/>
            <person name="Bovet L."/>
            <person name="Willig A."/>
            <person name="Goepfert S."/>
            <person name="Peitsch M.C."/>
            <person name="Ivanov N.V."/>
        </authorList>
    </citation>
    <scope>NUCLEOTIDE SEQUENCE [LARGE SCALE GENOMIC DNA]</scope>
</reference>
<evidence type="ECO:0000313" key="3">
    <source>
        <dbReference type="RefSeq" id="XP_016488953.1"/>
    </source>
</evidence>
<keyword evidence="2" id="KW-1185">Reference proteome</keyword>
<dbReference type="OMA" id="PCPSYMP"/>
<dbReference type="PaxDb" id="4097-A0A1S4BJ81"/>
<dbReference type="PANTHER" id="PTHR36384">
    <property type="entry name" value="SAWADEE PROTEIN"/>
    <property type="match status" value="1"/>
</dbReference>
<gene>
    <name evidence="3" type="primary">LOC107808906</name>
</gene>
<protein>
    <recommendedName>
        <fullName evidence="1">SAWADEE domain-containing protein</fullName>
    </recommendedName>
</protein>
<evidence type="ECO:0000313" key="2">
    <source>
        <dbReference type="Proteomes" id="UP000790787"/>
    </source>
</evidence>